<name>A0A346CIZ3_CONER</name>
<organism evidence="7">
    <name type="scientific">Conus ermineus</name>
    <name type="common">Agate cone</name>
    <name type="synonym">Chelyconus ermineus</name>
    <dbReference type="NCBI Taxonomy" id="55423"/>
    <lineage>
        <taxon>Eukaryota</taxon>
        <taxon>Metazoa</taxon>
        <taxon>Spiralia</taxon>
        <taxon>Lophotrochozoa</taxon>
        <taxon>Mollusca</taxon>
        <taxon>Gastropoda</taxon>
        <taxon>Caenogastropoda</taxon>
        <taxon>Neogastropoda</taxon>
        <taxon>Conoidea</taxon>
        <taxon>Conidae</taxon>
        <taxon>Conus</taxon>
        <taxon>Chelyconus</taxon>
    </lineage>
</organism>
<evidence type="ECO:0000256" key="1">
    <source>
        <dbReference type="ARBA" id="ARBA00009246"/>
    </source>
</evidence>
<feature type="domain" description="Kazal-like" evidence="6">
    <location>
        <begin position="73"/>
        <end position="124"/>
    </location>
</feature>
<dbReference type="SUPFAM" id="SSF100895">
    <property type="entry name" value="Kazal-type serine protease inhibitors"/>
    <property type="match status" value="1"/>
</dbReference>
<dbReference type="PROSITE" id="PS51465">
    <property type="entry name" value="KAZAL_2"/>
    <property type="match status" value="1"/>
</dbReference>
<dbReference type="Gene3D" id="3.30.60.30">
    <property type="match status" value="2"/>
</dbReference>
<feature type="chain" id="PRO_5016608448" evidence="5">
    <location>
        <begin position="18"/>
        <end position="127"/>
    </location>
</feature>
<dbReference type="InterPro" id="IPR002350">
    <property type="entry name" value="Kazal_dom"/>
</dbReference>
<feature type="signal peptide" evidence="5">
    <location>
        <begin position="1"/>
        <end position="17"/>
    </location>
</feature>
<evidence type="ECO:0000256" key="4">
    <source>
        <dbReference type="ARBA" id="ARBA00046000"/>
    </source>
</evidence>
<dbReference type="AlphaFoldDB" id="A0A346CIZ3"/>
<keyword evidence="2" id="KW-0528">Neurotoxin</keyword>
<evidence type="ECO:0000256" key="2">
    <source>
        <dbReference type="ARBA" id="ARBA00022699"/>
    </source>
</evidence>
<reference evidence="7" key="1">
    <citation type="journal article" date="2018" name="Genome Biol. Evol.">
        <title>Conotoxin diversity in Chelyconus ermineus (Born, 1778) and the convergent origin of piscivory in the Atlantic and Indo-Pacific cones.</title>
        <authorList>
            <person name="Abalde S."/>
            <person name="Tenorio M.J."/>
            <person name="Afonso C.M."/>
            <person name="Zardoya R."/>
        </authorList>
    </citation>
    <scope>NUCLEOTIDE SEQUENCE</scope>
    <source>
        <strain evidence="7">Cerm_205</strain>
    </source>
</reference>
<sequence>MQTVLCVFLAALALVHGSAWTEQKCDRACTMEYEPHCVKFQKTVPNKCAGDIEICKMRAQGYTVTSSTNGTCTCSSICTMEYNPVCAMDLDTSTTTKFGNPCGLNLAVCKGKRMGEVPLNTCPELFE</sequence>
<keyword evidence="5" id="KW-0732">Signal</keyword>
<evidence type="ECO:0000256" key="5">
    <source>
        <dbReference type="SAM" id="SignalP"/>
    </source>
</evidence>
<evidence type="ECO:0000313" key="7">
    <source>
        <dbReference type="EMBL" id="AXL95542.1"/>
    </source>
</evidence>
<evidence type="ECO:0000256" key="3">
    <source>
        <dbReference type="ARBA" id="ARBA00022872"/>
    </source>
</evidence>
<dbReference type="InterPro" id="IPR036058">
    <property type="entry name" value="Kazal_dom_sf"/>
</dbReference>
<proteinExistence type="evidence at transcript level"/>
<accession>A0A346CIZ3</accession>
<dbReference type="SMART" id="SM00280">
    <property type="entry name" value="KAZAL"/>
    <property type="match status" value="2"/>
</dbReference>
<evidence type="ECO:0000259" key="6">
    <source>
        <dbReference type="PROSITE" id="PS51465"/>
    </source>
</evidence>
<protein>
    <submittedName>
        <fullName evidence="7">Kazal protease inhibitor</fullName>
    </submittedName>
</protein>
<keyword evidence="3" id="KW-0872">Ion channel impairing toxin</keyword>
<comment type="similarity">
    <text evidence="1">Belongs to the conopeptide P-like superfamily.</text>
</comment>
<dbReference type="EMBL" id="MH360493">
    <property type="protein sequence ID" value="AXL95542.1"/>
    <property type="molecule type" value="mRNA"/>
</dbReference>
<comment type="function">
    <text evidence="4">Acts as a neurotoxin by inhibiting an ion channel. May also act as a serine protease inhibitor, since it possess the kazal serine protease inhibitor signature.</text>
</comment>
<dbReference type="GO" id="GO:0099106">
    <property type="term" value="F:ion channel regulator activity"/>
    <property type="evidence" value="ECO:0007669"/>
    <property type="project" value="UniProtKB-KW"/>
</dbReference>
<keyword evidence="2" id="KW-0800">Toxin</keyword>